<feature type="transmembrane region" description="Helical" evidence="5">
    <location>
        <begin position="141"/>
        <end position="162"/>
    </location>
</feature>
<feature type="domain" description="Neurotransmitter-gated ion-channel ligand-binding" evidence="6">
    <location>
        <begin position="200"/>
        <end position="406"/>
    </location>
</feature>
<dbReference type="Gene3D" id="1.20.58.390">
    <property type="entry name" value="Neurotransmitter-gated ion-channel transmembrane domain"/>
    <property type="match status" value="2"/>
</dbReference>
<evidence type="ECO:0000256" key="3">
    <source>
        <dbReference type="ARBA" id="ARBA00022989"/>
    </source>
</evidence>
<evidence type="ECO:0000313" key="8">
    <source>
        <dbReference type="EMBL" id="CAC5401852.1"/>
    </source>
</evidence>
<dbReference type="InterPro" id="IPR006029">
    <property type="entry name" value="Neurotrans-gated_channel_TM"/>
</dbReference>
<dbReference type="SUPFAM" id="SSF90112">
    <property type="entry name" value="Neurotransmitter-gated ion-channel transmembrane pore"/>
    <property type="match status" value="2"/>
</dbReference>
<name>A0A6J8D3K6_MYTCO</name>
<dbReference type="CDD" id="cd18989">
    <property type="entry name" value="LGIC_ECD_cation"/>
    <property type="match status" value="2"/>
</dbReference>
<dbReference type="AlphaFoldDB" id="A0A6J8D3K6"/>
<sequence>MLLRFGRILDYAGQTVPLPRKTLPIIKDIGIINDKSVPMRIVSDGTIVWNPSGIYEVSCESDITYYPLDTQECTVKISSWAYTASEVSLDFTPNPVDLSFYSENGEWDLVSASSSRSRSKSRRGISFSSLTYSLKLQRRPMFHVINTLFPVALMAILIAMVFKLPAKSGEKIGIITLLCLPVEYAVLSDSRYTIDLESSLRRELFTTNNYEVLQRPEEQVFVRISLTILTVNNLDIKDQSLSISGYLSVVWDDKRLDWTNPSTTTLNYSSVNYLFSNEVYVWRPAIVIENSVRNLGVISDTSIPMRIVKNGQVVWNPSGVFEVSCDSDTTFYPIDTQECTLKVSSWAYTSTEVELFVESDPVDFSFYSENGEWSLISSSGNKISDSSRGGSSFSSVSFSIKLQRRPMFHIINTLFPVALLAVLIAMVFKLPVDSGEKNGFALTVLLSYAVYLTLISDNIPSTSVSICYLSLYLAFILTLGAISVVLTIIVLRLHFKTENTEIPKWLKTLTKTVLRKMAFMAPCRKEFKVNDIQNLSTADIISIDDVQGYKNDPIRVMKKENITSIPDTTEKAESELTWQELAIIMDSVFFNIYIALITITTILLFITFTIHYNI</sequence>
<dbReference type="PRINTS" id="PR00252">
    <property type="entry name" value="NRIONCHANNEL"/>
</dbReference>
<feature type="domain" description="Neurotransmitter-gated ion-channel ligand-binding" evidence="6">
    <location>
        <begin position="34"/>
        <end position="140"/>
    </location>
</feature>
<keyword evidence="2 5" id="KW-0812">Transmembrane</keyword>
<dbReference type="Proteomes" id="UP000507470">
    <property type="component" value="Unassembled WGS sequence"/>
</dbReference>
<dbReference type="Pfam" id="PF02932">
    <property type="entry name" value="Neur_chan_memb"/>
    <property type="match status" value="1"/>
</dbReference>
<keyword evidence="4 5" id="KW-0472">Membrane</keyword>
<dbReference type="Gene3D" id="2.70.170.10">
    <property type="entry name" value="Neurotransmitter-gated ion-channel ligand-binding domain"/>
    <property type="match status" value="2"/>
</dbReference>
<feature type="domain" description="Neurotransmitter-gated ion-channel transmembrane" evidence="7">
    <location>
        <begin position="413"/>
        <end position="543"/>
    </location>
</feature>
<dbReference type="GO" id="GO:0005230">
    <property type="term" value="F:extracellular ligand-gated monoatomic ion channel activity"/>
    <property type="evidence" value="ECO:0007669"/>
    <property type="project" value="InterPro"/>
</dbReference>
<evidence type="ECO:0000313" key="9">
    <source>
        <dbReference type="Proteomes" id="UP000507470"/>
    </source>
</evidence>
<protein>
    <submittedName>
        <fullName evidence="8">CHRNA6</fullName>
    </submittedName>
</protein>
<evidence type="ECO:0000256" key="4">
    <source>
        <dbReference type="ARBA" id="ARBA00023136"/>
    </source>
</evidence>
<keyword evidence="9" id="KW-1185">Reference proteome</keyword>
<comment type="subcellular location">
    <subcellularLocation>
        <location evidence="1">Membrane</location>
        <topology evidence="1">Multi-pass membrane protein</topology>
    </subcellularLocation>
</comment>
<dbReference type="InterPro" id="IPR036719">
    <property type="entry name" value="Neuro-gated_channel_TM_sf"/>
</dbReference>
<dbReference type="Pfam" id="PF02931">
    <property type="entry name" value="Neur_chan_LBD"/>
    <property type="match status" value="2"/>
</dbReference>
<evidence type="ECO:0000256" key="5">
    <source>
        <dbReference type="SAM" id="Phobius"/>
    </source>
</evidence>
<dbReference type="GO" id="GO:0016020">
    <property type="term" value="C:membrane"/>
    <property type="evidence" value="ECO:0007669"/>
    <property type="project" value="UniProtKB-SubCell"/>
</dbReference>
<evidence type="ECO:0000259" key="6">
    <source>
        <dbReference type="Pfam" id="PF02931"/>
    </source>
</evidence>
<dbReference type="CDD" id="cd19051">
    <property type="entry name" value="LGIC_TM_cation"/>
    <property type="match status" value="1"/>
</dbReference>
<dbReference type="SUPFAM" id="SSF63712">
    <property type="entry name" value="Nicotinic receptor ligand binding domain-like"/>
    <property type="match status" value="2"/>
</dbReference>
<keyword evidence="3 5" id="KW-1133">Transmembrane helix</keyword>
<dbReference type="InterPro" id="IPR038050">
    <property type="entry name" value="Neuro_actylchol_rec"/>
</dbReference>
<proteinExistence type="predicted"/>
<gene>
    <name evidence="8" type="ORF">MCOR_35892</name>
</gene>
<evidence type="ECO:0000256" key="1">
    <source>
        <dbReference type="ARBA" id="ARBA00004141"/>
    </source>
</evidence>
<reference evidence="8 9" key="1">
    <citation type="submission" date="2020-06" db="EMBL/GenBank/DDBJ databases">
        <authorList>
            <person name="Li R."/>
            <person name="Bekaert M."/>
        </authorList>
    </citation>
    <scope>NUCLEOTIDE SEQUENCE [LARGE SCALE GENOMIC DNA]</scope>
    <source>
        <strain evidence="9">wild</strain>
    </source>
</reference>
<dbReference type="InterPro" id="IPR036734">
    <property type="entry name" value="Neur_chan_lig-bd_sf"/>
</dbReference>
<evidence type="ECO:0000256" key="2">
    <source>
        <dbReference type="ARBA" id="ARBA00022692"/>
    </source>
</evidence>
<feature type="transmembrane region" description="Helical" evidence="5">
    <location>
        <begin position="440"/>
        <end position="459"/>
    </location>
</feature>
<evidence type="ECO:0000259" key="7">
    <source>
        <dbReference type="Pfam" id="PF02932"/>
    </source>
</evidence>
<feature type="transmembrane region" description="Helical" evidence="5">
    <location>
        <begin position="407"/>
        <end position="428"/>
    </location>
</feature>
<organism evidence="8 9">
    <name type="scientific">Mytilus coruscus</name>
    <name type="common">Sea mussel</name>
    <dbReference type="NCBI Taxonomy" id="42192"/>
    <lineage>
        <taxon>Eukaryota</taxon>
        <taxon>Metazoa</taxon>
        <taxon>Spiralia</taxon>
        <taxon>Lophotrochozoa</taxon>
        <taxon>Mollusca</taxon>
        <taxon>Bivalvia</taxon>
        <taxon>Autobranchia</taxon>
        <taxon>Pteriomorphia</taxon>
        <taxon>Mytilida</taxon>
        <taxon>Mytiloidea</taxon>
        <taxon>Mytilidae</taxon>
        <taxon>Mytilinae</taxon>
        <taxon>Mytilus</taxon>
    </lineage>
</organism>
<feature type="transmembrane region" description="Helical" evidence="5">
    <location>
        <begin position="588"/>
        <end position="612"/>
    </location>
</feature>
<dbReference type="PANTHER" id="PTHR18945">
    <property type="entry name" value="NEUROTRANSMITTER GATED ION CHANNEL"/>
    <property type="match status" value="1"/>
</dbReference>
<dbReference type="OrthoDB" id="6099057at2759"/>
<dbReference type="InterPro" id="IPR006202">
    <property type="entry name" value="Neur_chan_lig-bd"/>
</dbReference>
<dbReference type="GO" id="GO:0004888">
    <property type="term" value="F:transmembrane signaling receptor activity"/>
    <property type="evidence" value="ECO:0007669"/>
    <property type="project" value="InterPro"/>
</dbReference>
<accession>A0A6J8D3K6</accession>
<feature type="transmembrane region" description="Helical" evidence="5">
    <location>
        <begin position="471"/>
        <end position="495"/>
    </location>
</feature>
<dbReference type="InterPro" id="IPR006201">
    <property type="entry name" value="Neur_channel"/>
</dbReference>
<dbReference type="EMBL" id="CACVKT020006484">
    <property type="protein sequence ID" value="CAC5401852.1"/>
    <property type="molecule type" value="Genomic_DNA"/>
</dbReference>